<proteinExistence type="predicted"/>
<evidence type="ECO:0000313" key="2">
    <source>
        <dbReference type="EMBL" id="KAF6750727.1"/>
    </source>
</evidence>
<dbReference type="Gene3D" id="1.25.40.570">
    <property type="match status" value="1"/>
</dbReference>
<name>A0A8H6HQT6_9AGAR</name>
<comment type="caution">
    <text evidence="2">The sequence shown here is derived from an EMBL/GenBank/DDBJ whole genome shotgun (WGS) entry which is preliminary data.</text>
</comment>
<sequence>MSSTAKAKSAKLAPNSLALSSTSSTRYDVQKQMLVKNITWAKGEKRIFFKHSLESRLVGL</sequence>
<dbReference type="EMBL" id="JACGCI010000055">
    <property type="protein sequence ID" value="KAF6750727.1"/>
    <property type="molecule type" value="Genomic_DNA"/>
</dbReference>
<dbReference type="InterPro" id="IPR040773">
    <property type="entry name" value="Rpn6_N"/>
</dbReference>
<organism evidence="2 3">
    <name type="scientific">Ephemerocybe angulata</name>
    <dbReference type="NCBI Taxonomy" id="980116"/>
    <lineage>
        <taxon>Eukaryota</taxon>
        <taxon>Fungi</taxon>
        <taxon>Dikarya</taxon>
        <taxon>Basidiomycota</taxon>
        <taxon>Agaricomycotina</taxon>
        <taxon>Agaricomycetes</taxon>
        <taxon>Agaricomycetidae</taxon>
        <taxon>Agaricales</taxon>
        <taxon>Agaricineae</taxon>
        <taxon>Psathyrellaceae</taxon>
        <taxon>Ephemerocybe</taxon>
    </lineage>
</organism>
<dbReference type="Pfam" id="PF18055">
    <property type="entry name" value="RPN6_N"/>
    <property type="match status" value="1"/>
</dbReference>
<gene>
    <name evidence="2" type="ORF">DFP72DRAFT_909907</name>
</gene>
<protein>
    <recommendedName>
        <fullName evidence="1">26S proteasome regulatory subunit Rpn6 N-terminal domain-containing protein</fullName>
    </recommendedName>
</protein>
<evidence type="ECO:0000259" key="1">
    <source>
        <dbReference type="Pfam" id="PF18055"/>
    </source>
</evidence>
<feature type="domain" description="26S proteasome regulatory subunit Rpn6 N-terminal" evidence="1">
    <location>
        <begin position="1"/>
        <end position="53"/>
    </location>
</feature>
<accession>A0A8H6HQT6</accession>
<evidence type="ECO:0000313" key="3">
    <source>
        <dbReference type="Proteomes" id="UP000521943"/>
    </source>
</evidence>
<dbReference type="AlphaFoldDB" id="A0A8H6HQT6"/>
<dbReference type="Proteomes" id="UP000521943">
    <property type="component" value="Unassembled WGS sequence"/>
</dbReference>
<keyword evidence="3" id="KW-1185">Reference proteome</keyword>
<reference evidence="2 3" key="1">
    <citation type="submission" date="2020-07" db="EMBL/GenBank/DDBJ databases">
        <title>Comparative genomics of pyrophilous fungi reveals a link between fire events and developmental genes.</title>
        <authorList>
            <consortium name="DOE Joint Genome Institute"/>
            <person name="Steindorff A.S."/>
            <person name="Carver A."/>
            <person name="Calhoun S."/>
            <person name="Stillman K."/>
            <person name="Liu H."/>
            <person name="Lipzen A."/>
            <person name="Pangilinan J."/>
            <person name="Labutti K."/>
            <person name="Bruns T.D."/>
            <person name="Grigoriev I.V."/>
        </authorList>
    </citation>
    <scope>NUCLEOTIDE SEQUENCE [LARGE SCALE GENOMIC DNA]</scope>
    <source>
        <strain evidence="2 3">CBS 144469</strain>
    </source>
</reference>
<dbReference type="OrthoDB" id="3267608at2759"/>